<evidence type="ECO:0000256" key="1">
    <source>
        <dbReference type="ARBA" id="ARBA00010641"/>
    </source>
</evidence>
<dbReference type="NCBIfam" id="TIGR02937">
    <property type="entry name" value="sigma70-ECF"/>
    <property type="match status" value="1"/>
</dbReference>
<dbReference type="PANTHER" id="PTHR43133:SF25">
    <property type="entry name" value="RNA POLYMERASE SIGMA FACTOR RFAY-RELATED"/>
    <property type="match status" value="1"/>
</dbReference>
<feature type="domain" description="RNA polymerase sigma factor 70 region 4 type 2" evidence="6">
    <location>
        <begin position="107"/>
        <end position="157"/>
    </location>
</feature>
<dbReference type="Proteomes" id="UP000494115">
    <property type="component" value="Unassembled WGS sequence"/>
</dbReference>
<dbReference type="InterPro" id="IPR013249">
    <property type="entry name" value="RNA_pol_sigma70_r4_t2"/>
</dbReference>
<organism evidence="7 8">
    <name type="scientific">Pararobbsia alpina</name>
    <dbReference type="NCBI Taxonomy" id="621374"/>
    <lineage>
        <taxon>Bacteria</taxon>
        <taxon>Pseudomonadati</taxon>
        <taxon>Pseudomonadota</taxon>
        <taxon>Betaproteobacteria</taxon>
        <taxon>Burkholderiales</taxon>
        <taxon>Burkholderiaceae</taxon>
        <taxon>Pararobbsia</taxon>
    </lineage>
</organism>
<dbReference type="Gene3D" id="1.10.10.10">
    <property type="entry name" value="Winged helix-like DNA-binding domain superfamily/Winged helix DNA-binding domain"/>
    <property type="match status" value="1"/>
</dbReference>
<keyword evidence="3" id="KW-0731">Sigma factor</keyword>
<dbReference type="EMBL" id="CADIKM010000011">
    <property type="protein sequence ID" value="CAB3789702.1"/>
    <property type="molecule type" value="Genomic_DNA"/>
</dbReference>
<proteinExistence type="inferred from homology"/>
<dbReference type="AlphaFoldDB" id="A0A6S7B6J9"/>
<dbReference type="InterPro" id="IPR036388">
    <property type="entry name" value="WH-like_DNA-bd_sf"/>
</dbReference>
<sequence>MTRDDLPALLPDLLPRLWAFALRLAADRHDAEDLVQRACVRALERRHQLQPDTSALSWMFSIVHSIWIDEIRARQIRGRSRIEWSEELVETVADPSAANPETGMLYRQILDAVESLPDAQRVVMLLVAVEGLSYREAAEILEIPIGTVMSRLSRARLSIGAQFSAQPVNGAHEPTARKDSVT</sequence>
<dbReference type="Pfam" id="PF08281">
    <property type="entry name" value="Sigma70_r4_2"/>
    <property type="match status" value="1"/>
</dbReference>
<evidence type="ECO:0000256" key="4">
    <source>
        <dbReference type="ARBA" id="ARBA00023163"/>
    </source>
</evidence>
<dbReference type="Gene3D" id="1.10.1740.10">
    <property type="match status" value="1"/>
</dbReference>
<evidence type="ECO:0000256" key="2">
    <source>
        <dbReference type="ARBA" id="ARBA00023015"/>
    </source>
</evidence>
<feature type="domain" description="RNA polymerase sigma-70 region 2" evidence="5">
    <location>
        <begin position="13"/>
        <end position="75"/>
    </location>
</feature>
<name>A0A6S7B6J9_9BURK</name>
<dbReference type="PANTHER" id="PTHR43133">
    <property type="entry name" value="RNA POLYMERASE ECF-TYPE SIGMA FACTO"/>
    <property type="match status" value="1"/>
</dbReference>
<reference evidence="7 8" key="1">
    <citation type="submission" date="2020-04" db="EMBL/GenBank/DDBJ databases">
        <authorList>
            <person name="De Canck E."/>
        </authorList>
    </citation>
    <scope>NUCLEOTIDE SEQUENCE [LARGE SCALE GENOMIC DNA]</scope>
    <source>
        <strain evidence="7 8">LMG 28138</strain>
    </source>
</reference>
<comment type="similarity">
    <text evidence="1">Belongs to the sigma-70 factor family. ECF subfamily.</text>
</comment>
<evidence type="ECO:0000259" key="6">
    <source>
        <dbReference type="Pfam" id="PF08281"/>
    </source>
</evidence>
<evidence type="ECO:0000313" key="7">
    <source>
        <dbReference type="EMBL" id="CAB3789702.1"/>
    </source>
</evidence>
<evidence type="ECO:0000313" key="8">
    <source>
        <dbReference type="Proteomes" id="UP000494115"/>
    </source>
</evidence>
<dbReference type="RefSeq" id="WP_175105411.1">
    <property type="nucleotide sequence ID" value="NZ_CADIKM010000011.1"/>
</dbReference>
<evidence type="ECO:0000259" key="5">
    <source>
        <dbReference type="Pfam" id="PF04542"/>
    </source>
</evidence>
<dbReference type="GO" id="GO:0006352">
    <property type="term" value="P:DNA-templated transcription initiation"/>
    <property type="evidence" value="ECO:0007669"/>
    <property type="project" value="InterPro"/>
</dbReference>
<dbReference type="InterPro" id="IPR007627">
    <property type="entry name" value="RNA_pol_sigma70_r2"/>
</dbReference>
<keyword evidence="4" id="KW-0804">Transcription</keyword>
<dbReference type="InterPro" id="IPR013325">
    <property type="entry name" value="RNA_pol_sigma_r2"/>
</dbReference>
<evidence type="ECO:0000256" key="3">
    <source>
        <dbReference type="ARBA" id="ARBA00023082"/>
    </source>
</evidence>
<dbReference type="GO" id="GO:0003677">
    <property type="term" value="F:DNA binding"/>
    <property type="evidence" value="ECO:0007669"/>
    <property type="project" value="InterPro"/>
</dbReference>
<gene>
    <name evidence="7" type="primary">sigH</name>
    <name evidence="7" type="ORF">LMG28138_02861</name>
</gene>
<accession>A0A6S7B6J9</accession>
<dbReference type="SUPFAM" id="SSF88946">
    <property type="entry name" value="Sigma2 domain of RNA polymerase sigma factors"/>
    <property type="match status" value="1"/>
</dbReference>
<keyword evidence="2" id="KW-0805">Transcription regulation</keyword>
<dbReference type="CDD" id="cd06171">
    <property type="entry name" value="Sigma70_r4"/>
    <property type="match status" value="1"/>
</dbReference>
<dbReference type="SUPFAM" id="SSF88659">
    <property type="entry name" value="Sigma3 and sigma4 domains of RNA polymerase sigma factors"/>
    <property type="match status" value="1"/>
</dbReference>
<dbReference type="GO" id="GO:0016987">
    <property type="term" value="F:sigma factor activity"/>
    <property type="evidence" value="ECO:0007669"/>
    <property type="project" value="UniProtKB-KW"/>
</dbReference>
<dbReference type="Pfam" id="PF04542">
    <property type="entry name" value="Sigma70_r2"/>
    <property type="match status" value="1"/>
</dbReference>
<dbReference type="InterPro" id="IPR039425">
    <property type="entry name" value="RNA_pol_sigma-70-like"/>
</dbReference>
<dbReference type="InterPro" id="IPR013324">
    <property type="entry name" value="RNA_pol_sigma_r3/r4-like"/>
</dbReference>
<protein>
    <submittedName>
        <fullName evidence="7">ECF RNA polymerase sigma factor SigH</fullName>
    </submittedName>
</protein>
<dbReference type="InterPro" id="IPR014284">
    <property type="entry name" value="RNA_pol_sigma-70_dom"/>
</dbReference>
<keyword evidence="8" id="KW-1185">Reference proteome</keyword>